<feature type="repeat" description="WD" evidence="3">
    <location>
        <begin position="1013"/>
        <end position="1054"/>
    </location>
</feature>
<dbReference type="Gene3D" id="3.40.50.1580">
    <property type="entry name" value="Nucleoside phosphorylase domain"/>
    <property type="match status" value="1"/>
</dbReference>
<accession>A0AAV9UDZ4</accession>
<evidence type="ECO:0000256" key="2">
    <source>
        <dbReference type="ARBA" id="ARBA00022737"/>
    </source>
</evidence>
<dbReference type="GO" id="GO:0009116">
    <property type="term" value="P:nucleoside metabolic process"/>
    <property type="evidence" value="ECO:0007669"/>
    <property type="project" value="InterPro"/>
</dbReference>
<dbReference type="PROSITE" id="PS00678">
    <property type="entry name" value="WD_REPEATS_1"/>
    <property type="match status" value="2"/>
</dbReference>
<dbReference type="PROSITE" id="PS50837">
    <property type="entry name" value="NACHT"/>
    <property type="match status" value="1"/>
</dbReference>
<gene>
    <name evidence="5" type="ORF">TWF730_002303</name>
</gene>
<dbReference type="PROSITE" id="PS50294">
    <property type="entry name" value="WD_REPEATS_REGION"/>
    <property type="match status" value="2"/>
</dbReference>
<dbReference type="PANTHER" id="PTHR46082:SF6">
    <property type="entry name" value="AAA+ ATPASE DOMAIN-CONTAINING PROTEIN-RELATED"/>
    <property type="match status" value="1"/>
</dbReference>
<feature type="repeat" description="WD" evidence="3">
    <location>
        <begin position="1629"/>
        <end position="1663"/>
    </location>
</feature>
<organism evidence="5 6">
    <name type="scientific">Orbilia blumenaviensis</name>
    <dbReference type="NCBI Taxonomy" id="1796055"/>
    <lineage>
        <taxon>Eukaryota</taxon>
        <taxon>Fungi</taxon>
        <taxon>Dikarya</taxon>
        <taxon>Ascomycota</taxon>
        <taxon>Pezizomycotina</taxon>
        <taxon>Orbiliomycetes</taxon>
        <taxon>Orbiliales</taxon>
        <taxon>Orbiliaceae</taxon>
        <taxon>Orbilia</taxon>
    </lineage>
</organism>
<dbReference type="SUPFAM" id="SSF50998">
    <property type="entry name" value="Quinoprotein alcohol dehydrogenase-like"/>
    <property type="match status" value="1"/>
</dbReference>
<dbReference type="PANTHER" id="PTHR46082">
    <property type="entry name" value="ATP/GTP-BINDING PROTEIN-RELATED"/>
    <property type="match status" value="1"/>
</dbReference>
<dbReference type="Gene3D" id="2.130.10.10">
    <property type="entry name" value="YVTN repeat-like/Quinoprotein amine dehydrogenase"/>
    <property type="match status" value="4"/>
</dbReference>
<dbReference type="InterPro" id="IPR053137">
    <property type="entry name" value="NLR-like"/>
</dbReference>
<evidence type="ECO:0000313" key="6">
    <source>
        <dbReference type="Proteomes" id="UP001373714"/>
    </source>
</evidence>
<dbReference type="SUPFAM" id="SSF50978">
    <property type="entry name" value="WD40 repeat-like"/>
    <property type="match status" value="1"/>
</dbReference>
<dbReference type="InterPro" id="IPR035994">
    <property type="entry name" value="Nucleoside_phosphorylase_sf"/>
</dbReference>
<protein>
    <recommendedName>
        <fullName evidence="4">NACHT domain-containing protein</fullName>
    </recommendedName>
</protein>
<dbReference type="Pfam" id="PF00400">
    <property type="entry name" value="WD40"/>
    <property type="match status" value="2"/>
</dbReference>
<keyword evidence="6" id="KW-1185">Reference proteome</keyword>
<feature type="repeat" description="WD" evidence="3">
    <location>
        <begin position="1672"/>
        <end position="1713"/>
    </location>
</feature>
<keyword evidence="2" id="KW-0677">Repeat</keyword>
<dbReference type="InterPro" id="IPR015943">
    <property type="entry name" value="WD40/YVTN_repeat-like_dom_sf"/>
</dbReference>
<dbReference type="EMBL" id="JAVHNS010000012">
    <property type="protein sequence ID" value="KAK6338230.1"/>
    <property type="molecule type" value="Genomic_DNA"/>
</dbReference>
<keyword evidence="1 3" id="KW-0853">WD repeat</keyword>
<dbReference type="Gene3D" id="3.40.50.300">
    <property type="entry name" value="P-loop containing nucleotide triphosphate hydrolases"/>
    <property type="match status" value="1"/>
</dbReference>
<feature type="domain" description="NACHT" evidence="4">
    <location>
        <begin position="478"/>
        <end position="627"/>
    </location>
</feature>
<dbReference type="InterPro" id="IPR000845">
    <property type="entry name" value="Nucleoside_phosphorylase_d"/>
</dbReference>
<dbReference type="GO" id="GO:0003824">
    <property type="term" value="F:catalytic activity"/>
    <property type="evidence" value="ECO:0007669"/>
    <property type="project" value="InterPro"/>
</dbReference>
<dbReference type="SUPFAM" id="SSF50969">
    <property type="entry name" value="YVTN repeat-like/Quinoprotein amine dehydrogenase"/>
    <property type="match status" value="1"/>
</dbReference>
<dbReference type="InterPro" id="IPR027417">
    <property type="entry name" value="P-loop_NTPase"/>
</dbReference>
<evidence type="ECO:0000256" key="1">
    <source>
        <dbReference type="ARBA" id="ARBA00022574"/>
    </source>
</evidence>
<evidence type="ECO:0000256" key="3">
    <source>
        <dbReference type="PROSITE-ProRule" id="PRU00221"/>
    </source>
</evidence>
<dbReference type="InterPro" id="IPR019775">
    <property type="entry name" value="WD40_repeat_CS"/>
</dbReference>
<dbReference type="InterPro" id="IPR036322">
    <property type="entry name" value="WD40_repeat_dom_sf"/>
</dbReference>
<dbReference type="SUPFAM" id="SSF52540">
    <property type="entry name" value="P-loop containing nucleoside triphosphate hydrolases"/>
    <property type="match status" value="1"/>
</dbReference>
<name>A0AAV9UDZ4_9PEZI</name>
<dbReference type="PROSITE" id="PS50082">
    <property type="entry name" value="WD_REPEATS_2"/>
    <property type="match status" value="3"/>
</dbReference>
<reference evidence="5 6" key="1">
    <citation type="submission" date="2019-10" db="EMBL/GenBank/DDBJ databases">
        <authorList>
            <person name="Palmer J.M."/>
        </authorList>
    </citation>
    <scope>NUCLEOTIDE SEQUENCE [LARGE SCALE GENOMIC DNA]</scope>
    <source>
        <strain evidence="5 6">TWF730</strain>
    </source>
</reference>
<proteinExistence type="predicted"/>
<dbReference type="SUPFAM" id="SSF53167">
    <property type="entry name" value="Purine and uridine phosphorylases"/>
    <property type="match status" value="1"/>
</dbReference>
<dbReference type="InterPro" id="IPR056884">
    <property type="entry name" value="NPHP3-like_N"/>
</dbReference>
<dbReference type="InterPro" id="IPR011047">
    <property type="entry name" value="Quinoprotein_ADH-like_sf"/>
</dbReference>
<comment type="caution">
    <text evidence="5">The sequence shown here is derived from an EMBL/GenBank/DDBJ whole genome shotgun (WGS) entry which is preliminary data.</text>
</comment>
<dbReference type="Pfam" id="PF01048">
    <property type="entry name" value="PNP_UDP_1"/>
    <property type="match status" value="1"/>
</dbReference>
<dbReference type="InterPro" id="IPR007111">
    <property type="entry name" value="NACHT_NTPase"/>
</dbReference>
<evidence type="ECO:0000313" key="5">
    <source>
        <dbReference type="EMBL" id="KAK6338230.1"/>
    </source>
</evidence>
<dbReference type="InterPro" id="IPR011044">
    <property type="entry name" value="Quino_amine_DH_bsu"/>
</dbReference>
<dbReference type="Pfam" id="PF24883">
    <property type="entry name" value="NPHP3_N"/>
    <property type="match status" value="1"/>
</dbReference>
<dbReference type="InterPro" id="IPR001680">
    <property type="entry name" value="WD40_rpt"/>
</dbReference>
<evidence type="ECO:0000259" key="4">
    <source>
        <dbReference type="PROSITE" id="PS50837"/>
    </source>
</evidence>
<dbReference type="Proteomes" id="UP001373714">
    <property type="component" value="Unassembled WGS sequence"/>
</dbReference>
<dbReference type="SMART" id="SM00320">
    <property type="entry name" value="WD40"/>
    <property type="match status" value="6"/>
</dbReference>
<sequence>MSQTHQHSASCNIDDLNRYRKPCRTQATPLPLASNPQSPKTEELESEANLEAGGQPTCKITDNANRIYRRPGGREDFQIAIICALPVEYNAVSLLIDQWWDQDDKYGRAEGDSNTYRNGRLGEHNVVLLLLPKMGKSSAAGSTASLRSSYYNLKLALLVGICGGVPYAGKREIILGDVVIGERIFQYDFGRQYRSQHVPKPAEEGNVGSPNKDLNGFIAYLKTETGRQEAQKHAAKYLTQLQKISIDAQCNYSYPGASQDKLFLATYQHRHQEPSRCNLCSAEPSLYCRVADKTACADLGCNDDMLVQRQRLEMKQKFGTEDEKQSPEIFVGNIASGDTVMRSSEHRDAISIQGNVIAFEMEGAGAIDECPSLVVKGVCDYADSHKNKDWQQFAAATAATVAKAILERYTLPSISIGANRSQVNFDDQDKNCLADLRVTNPVDDKTRIAQTKGGLLRDSYSWILGHDDFKMWNRNEAQVLWVTGDPGKGKTMLFCGLIEELSPSTRLEDTTSNKLQSYFFFQGTNSRLNNATAALRSLIYMLVEQHPPLIVSIRDKFDRVGKHLFQDVNAWFALSAIFINILKDLKDHQVCILIDALDECTTDLPKLLELVIQSSEFTHVKWILTSRNVIGVQRGLQAHPSCTRLSLELEGNAELVSKAVCNYIKHSISGLSAIFGNEVEASMIYEAMLTKSNGTFLWVSLVTQELNGANSWEVDHILDEFPVELSAVYRRMIYQIRQQRRETQALCSLILSTLSVAYRPLHLKEISVLLRLPGTISRKPEVIRSIVGQCGSFFTIRDDFIYIIHQSAMDFLLEEGIGLLSSEKCDWRMESHYMLLCQSLEALSAILKTDIYNLKEPAFSTTNIRIPDPDPLFAVRYSCVCWVDHFKYIMCSNWGDRSVHEEKIHDFLRKHFLHWLESLSLIGKIFEGIRGITLLVSLFQAIGNPDLNRFLHDANRFVLYFASTIQEAPLQTYYALSLVPENNLVCQQSEGNIPDSLAIKPLQQGWGPLIQILEGHQRSVKAVTFSPDGKTIASSSSDGKTILWDLLTGTILQQIDDLPLPTCEVAISPNGEKVLSILGTMPGGFLLWHLETGKILERLEPPDYSGLHTFDFATFSVDGMALLIAYKLADSRYGLTFYELKFCEATLGIRKTNFELKASTLSLSPNGKIIAYISEGTLRLWDISSAEVLKTFENWNFDDGYDLDGWNRKPSNLLKFSPDGEFVAATFNDTIGILNITTGDMDDLREFNSCINIISFSPDGWTVACALEDATVELIEPWGKTTTSKVLQNLGGHGRHRHGTLLDFVIFSADSKIVATVLRPADPALRKTDVSIQLWHRANGQLVQTLQSQKYGYHANAVILPPHHDTFILASRGGILRRWNIWTGELKPAIKLESINNDQKVYFSADSKKVALVSHEAGGSVGYIRLWNREKSAVEYTLDFCGVIVDPMVFSLDGTTITAAFKIRQSDVLIHFWELETGRLTRSFKIPNCFARMMTISPDGQIAALVTISGIILLDIGTGSIERIYRDEWHGIEQIRYSSCGKTIALLFRDHEENLASIKLRKLPAKLLLSQQESHDYSWHLLTASGDLIRFRSPLALSPDWKIAITTDIYSDFTMSIHDTKTGAVLNTIFGHGSSIRGMAFSPDGRRAVTGSSDSNVRVWEVEAAMRNSGPVENHASEVMFMKIAGNKAVAASVSRRSGIRLWDTITGRCLHVLSEDDPRPSYEVLYAESLSFSPDGTRLAYKKGRRIILSVYNTQENSSTNFSVDLDFLSSPMCRVNIAAEPSITFSSDGREFTFVGTFSRRANPIPSHTLLSFDSSSGKFLRQLDIRKCARLVVISPTRNALALSINLNRGLRIQIQAIEGPSRIKKIDGFGKDISKMDFSPDGRLLIVRETTENTICDVLNGTLLWKYPNASIECIDTRDFETLTISPDMIYLRTGRGIVGIHSLVEWGTREAKDYPVEFSKLLWAARASILEEEDYPVEFSKALSAGRDWIAQGGRKIMKLPMDFHVSSIAFQGDMLMLGTCTGRVLFVTCR</sequence>